<dbReference type="PROSITE" id="PS00893">
    <property type="entry name" value="NUDIX_BOX"/>
    <property type="match status" value="1"/>
</dbReference>
<keyword evidence="3 5" id="KW-0378">Hydrolase</keyword>
<dbReference type="EMBL" id="QDGZ01000002">
    <property type="protein sequence ID" value="PVG83824.1"/>
    <property type="molecule type" value="Genomic_DNA"/>
</dbReference>
<dbReference type="PROSITE" id="PS51462">
    <property type="entry name" value="NUDIX"/>
    <property type="match status" value="1"/>
</dbReference>
<dbReference type="InterPro" id="IPR015797">
    <property type="entry name" value="NUDIX_hydrolase-like_dom_sf"/>
</dbReference>
<protein>
    <submittedName>
        <fullName evidence="7">NUDIX hydrolase</fullName>
    </submittedName>
</protein>
<dbReference type="PRINTS" id="PR00502">
    <property type="entry name" value="NUDIXFAMILY"/>
</dbReference>
<dbReference type="Gene3D" id="3.90.79.10">
    <property type="entry name" value="Nucleoside Triphosphate Pyrophosphohydrolase"/>
    <property type="match status" value="1"/>
</dbReference>
<evidence type="ECO:0000256" key="3">
    <source>
        <dbReference type="ARBA" id="ARBA00022801"/>
    </source>
</evidence>
<dbReference type="Proteomes" id="UP000246018">
    <property type="component" value="Unassembled WGS sequence"/>
</dbReference>
<evidence type="ECO:0000256" key="1">
    <source>
        <dbReference type="ARBA" id="ARBA00001946"/>
    </source>
</evidence>
<evidence type="ECO:0000256" key="5">
    <source>
        <dbReference type="RuleBase" id="RU003476"/>
    </source>
</evidence>
<name>A0A2T8FDN8_9ACTN</name>
<proteinExistence type="inferred from homology"/>
<evidence type="ECO:0000256" key="2">
    <source>
        <dbReference type="ARBA" id="ARBA00005582"/>
    </source>
</evidence>
<evidence type="ECO:0000313" key="8">
    <source>
        <dbReference type="Proteomes" id="UP000246018"/>
    </source>
</evidence>
<reference evidence="7 8" key="1">
    <citation type="submission" date="2018-04" db="EMBL/GenBank/DDBJ databases">
        <title>Genome of Nocardioides gansuensis WSJ-1.</title>
        <authorList>
            <person name="Wu S."/>
            <person name="Wang G."/>
        </authorList>
    </citation>
    <scope>NUCLEOTIDE SEQUENCE [LARGE SCALE GENOMIC DNA]</scope>
    <source>
        <strain evidence="7 8">WSJ-1</strain>
    </source>
</reference>
<dbReference type="PANTHER" id="PTHR43046">
    <property type="entry name" value="GDP-MANNOSE MANNOSYL HYDROLASE"/>
    <property type="match status" value="1"/>
</dbReference>
<organism evidence="7 8">
    <name type="scientific">Nocardioides gansuensis</name>
    <dbReference type="NCBI Taxonomy" id="2138300"/>
    <lineage>
        <taxon>Bacteria</taxon>
        <taxon>Bacillati</taxon>
        <taxon>Actinomycetota</taxon>
        <taxon>Actinomycetes</taxon>
        <taxon>Propionibacteriales</taxon>
        <taxon>Nocardioidaceae</taxon>
        <taxon>Nocardioides</taxon>
    </lineage>
</organism>
<dbReference type="Pfam" id="PF00293">
    <property type="entry name" value="NUDIX"/>
    <property type="match status" value="1"/>
</dbReference>
<dbReference type="PANTHER" id="PTHR43046:SF12">
    <property type="entry name" value="GDP-MANNOSE MANNOSYL HYDROLASE"/>
    <property type="match status" value="1"/>
</dbReference>
<keyword evidence="4" id="KW-0460">Magnesium</keyword>
<feature type="domain" description="Nudix hydrolase" evidence="6">
    <location>
        <begin position="12"/>
        <end position="146"/>
    </location>
</feature>
<evidence type="ECO:0000256" key="4">
    <source>
        <dbReference type="ARBA" id="ARBA00022842"/>
    </source>
</evidence>
<evidence type="ECO:0000259" key="6">
    <source>
        <dbReference type="PROSITE" id="PS51462"/>
    </source>
</evidence>
<dbReference type="InterPro" id="IPR020084">
    <property type="entry name" value="NUDIX_hydrolase_CS"/>
</dbReference>
<gene>
    <name evidence="7" type="ORF">DDE18_05835</name>
</gene>
<dbReference type="InterPro" id="IPR020476">
    <property type="entry name" value="Nudix_hydrolase"/>
</dbReference>
<accession>A0A2T8FDN8</accession>
<dbReference type="AlphaFoldDB" id="A0A2T8FDN8"/>
<dbReference type="RefSeq" id="WP_116571298.1">
    <property type="nucleotide sequence ID" value="NZ_QDGZ01000002.1"/>
</dbReference>
<sequence>MPDLDAPSPSPDGHRFAGVILVDPRGWILLQERDEHPRIDPGKWGLVGGHVDEGEAFDAAAPRELEEETGIRVDPGEITLWQEFVVDHREAYGTFDRMQVFVGGTDLTDADIDCREGRQIVFVDPEVVRGLPLSMAAGQILPAFLESDTYAHLQGQP</sequence>
<dbReference type="SUPFAM" id="SSF55811">
    <property type="entry name" value="Nudix"/>
    <property type="match status" value="1"/>
</dbReference>
<keyword evidence="8" id="KW-1185">Reference proteome</keyword>
<dbReference type="InterPro" id="IPR000086">
    <property type="entry name" value="NUDIX_hydrolase_dom"/>
</dbReference>
<dbReference type="OrthoDB" id="161692at2"/>
<dbReference type="GO" id="GO:0016787">
    <property type="term" value="F:hydrolase activity"/>
    <property type="evidence" value="ECO:0007669"/>
    <property type="project" value="UniProtKB-KW"/>
</dbReference>
<comment type="caution">
    <text evidence="7">The sequence shown here is derived from an EMBL/GenBank/DDBJ whole genome shotgun (WGS) entry which is preliminary data.</text>
</comment>
<comment type="similarity">
    <text evidence="2 5">Belongs to the Nudix hydrolase family.</text>
</comment>
<comment type="cofactor">
    <cofactor evidence="1">
        <name>Mg(2+)</name>
        <dbReference type="ChEBI" id="CHEBI:18420"/>
    </cofactor>
</comment>
<evidence type="ECO:0000313" key="7">
    <source>
        <dbReference type="EMBL" id="PVG83824.1"/>
    </source>
</evidence>